<protein>
    <recommendedName>
        <fullName evidence="9">Histidinol-phosphate aminotransferase</fullName>
        <ecNumber evidence="9">2.6.1.9</ecNumber>
    </recommendedName>
    <alternativeName>
        <fullName evidence="9">Imidazole acetol-phosphate transaminase</fullName>
    </alternativeName>
</protein>
<evidence type="ECO:0000313" key="12">
    <source>
        <dbReference type="Proteomes" id="UP000032047"/>
    </source>
</evidence>
<dbReference type="GO" id="GO:0030170">
    <property type="term" value="F:pyridoxal phosphate binding"/>
    <property type="evidence" value="ECO:0007669"/>
    <property type="project" value="InterPro"/>
</dbReference>
<feature type="modified residue" description="N6-(pyridoxal phosphate)lysine" evidence="9">
    <location>
        <position position="222"/>
    </location>
</feature>
<dbReference type="InterPro" id="IPR050106">
    <property type="entry name" value="HistidinolP_aminotransfase"/>
</dbReference>
<dbReference type="PANTHER" id="PTHR43643">
    <property type="entry name" value="HISTIDINOL-PHOSPHATE AMINOTRANSFERASE 2"/>
    <property type="match status" value="1"/>
</dbReference>
<keyword evidence="12" id="KW-1185">Reference proteome</keyword>
<dbReference type="Gene3D" id="3.40.640.10">
    <property type="entry name" value="Type I PLP-dependent aspartate aminotransferase-like (Major domain)"/>
    <property type="match status" value="1"/>
</dbReference>
<organism evidence="11 12">
    <name type="scientific">Anoxybacillus ayderensis</name>
    <dbReference type="NCBI Taxonomy" id="265546"/>
    <lineage>
        <taxon>Bacteria</taxon>
        <taxon>Bacillati</taxon>
        <taxon>Bacillota</taxon>
        <taxon>Bacilli</taxon>
        <taxon>Bacillales</taxon>
        <taxon>Anoxybacillaceae</taxon>
        <taxon>Anoxybacillus</taxon>
    </lineage>
</organism>
<keyword evidence="9" id="KW-0028">Amino-acid biosynthesis</keyword>
<dbReference type="GO" id="GO:0004400">
    <property type="term" value="F:histidinol-phosphate transaminase activity"/>
    <property type="evidence" value="ECO:0007669"/>
    <property type="project" value="UniProtKB-UniRule"/>
</dbReference>
<evidence type="ECO:0000256" key="4">
    <source>
        <dbReference type="ARBA" id="ARBA00022576"/>
    </source>
</evidence>
<keyword evidence="7 9" id="KW-0368">Histidine biosynthesis</keyword>
<dbReference type="CDD" id="cd00609">
    <property type="entry name" value="AAT_like"/>
    <property type="match status" value="1"/>
</dbReference>
<dbReference type="AlphaFoldDB" id="A0A0D0HNU2"/>
<evidence type="ECO:0000256" key="5">
    <source>
        <dbReference type="ARBA" id="ARBA00022679"/>
    </source>
</evidence>
<keyword evidence="5 9" id="KW-0808">Transferase</keyword>
<dbReference type="GO" id="GO:0000105">
    <property type="term" value="P:L-histidine biosynthetic process"/>
    <property type="evidence" value="ECO:0007669"/>
    <property type="project" value="UniProtKB-UniRule"/>
</dbReference>
<dbReference type="EMBL" id="JXTG01000010">
    <property type="protein sequence ID" value="KIP20887.1"/>
    <property type="molecule type" value="Genomic_DNA"/>
</dbReference>
<evidence type="ECO:0000256" key="8">
    <source>
        <dbReference type="ARBA" id="ARBA00047481"/>
    </source>
</evidence>
<proteinExistence type="inferred from homology"/>
<dbReference type="Proteomes" id="UP000032047">
    <property type="component" value="Unassembled WGS sequence"/>
</dbReference>
<gene>
    <name evidence="9" type="primary">hisC</name>
    <name evidence="11" type="ORF">JV16_01987</name>
</gene>
<evidence type="ECO:0000313" key="11">
    <source>
        <dbReference type="EMBL" id="KIP20887.1"/>
    </source>
</evidence>
<dbReference type="InterPro" id="IPR015421">
    <property type="entry name" value="PyrdxlP-dep_Trfase_major"/>
</dbReference>
<dbReference type="InterPro" id="IPR015424">
    <property type="entry name" value="PyrdxlP-dep_Trfase"/>
</dbReference>
<comment type="similarity">
    <text evidence="9">Belongs to the class-II pyridoxal-phosphate-dependent aminotransferase family. Histidinol-phosphate aminotransferase subfamily.</text>
</comment>
<accession>A0A0D0HNU2</accession>
<comment type="pathway">
    <text evidence="2 9">Amino-acid biosynthesis; L-histidine biosynthesis; L-histidine from 5-phospho-alpha-D-ribose 1-diphosphate: step 7/9.</text>
</comment>
<evidence type="ECO:0000256" key="3">
    <source>
        <dbReference type="ARBA" id="ARBA00011738"/>
    </source>
</evidence>
<dbReference type="Gene3D" id="3.90.1150.10">
    <property type="entry name" value="Aspartate Aminotransferase, domain 1"/>
    <property type="match status" value="1"/>
</dbReference>
<evidence type="ECO:0000256" key="2">
    <source>
        <dbReference type="ARBA" id="ARBA00005011"/>
    </source>
</evidence>
<feature type="domain" description="Aminotransferase class I/classII large" evidence="10">
    <location>
        <begin position="30"/>
        <end position="355"/>
    </location>
</feature>
<keyword evidence="6 9" id="KW-0663">Pyridoxal phosphate</keyword>
<evidence type="ECO:0000256" key="7">
    <source>
        <dbReference type="ARBA" id="ARBA00023102"/>
    </source>
</evidence>
<comment type="cofactor">
    <cofactor evidence="1 9">
        <name>pyridoxal 5'-phosphate</name>
        <dbReference type="ChEBI" id="CHEBI:597326"/>
    </cofactor>
</comment>
<dbReference type="Pfam" id="PF00155">
    <property type="entry name" value="Aminotran_1_2"/>
    <property type="match status" value="1"/>
</dbReference>
<dbReference type="InterPro" id="IPR005861">
    <property type="entry name" value="HisP_aminotrans"/>
</dbReference>
<dbReference type="RefSeq" id="WP_021095001.1">
    <property type="nucleotide sequence ID" value="NZ_ANOC01000031.1"/>
</dbReference>
<evidence type="ECO:0000256" key="6">
    <source>
        <dbReference type="ARBA" id="ARBA00022898"/>
    </source>
</evidence>
<dbReference type="EC" id="2.6.1.9" evidence="9"/>
<name>A0A0D0HNU2_9BACL</name>
<dbReference type="NCBIfam" id="TIGR01141">
    <property type="entry name" value="hisC"/>
    <property type="match status" value="1"/>
</dbReference>
<dbReference type="PANTHER" id="PTHR43643:SF3">
    <property type="entry name" value="HISTIDINOL-PHOSPHATE AMINOTRANSFERASE"/>
    <property type="match status" value="1"/>
</dbReference>
<keyword evidence="4 9" id="KW-0032">Aminotransferase</keyword>
<dbReference type="PATRIC" id="fig|265546.4.peg.1988"/>
<comment type="caution">
    <text evidence="11">The sequence shown here is derived from an EMBL/GenBank/DDBJ whole genome shotgun (WGS) entry which is preliminary data.</text>
</comment>
<dbReference type="HAMAP" id="MF_01023">
    <property type="entry name" value="HisC_aminotrans_2"/>
    <property type="match status" value="1"/>
</dbReference>
<evidence type="ECO:0000256" key="1">
    <source>
        <dbReference type="ARBA" id="ARBA00001933"/>
    </source>
</evidence>
<dbReference type="InterPro" id="IPR015422">
    <property type="entry name" value="PyrdxlP-dep_Trfase_small"/>
</dbReference>
<dbReference type="InterPro" id="IPR004839">
    <property type="entry name" value="Aminotransferase_I/II_large"/>
</dbReference>
<reference evidence="11 12" key="1">
    <citation type="submission" date="2015-01" db="EMBL/GenBank/DDBJ databases">
        <title>Genome sequence of Anoxybacillus ayderensis strain AB04.</title>
        <authorList>
            <person name="Belduz A.O."/>
            <person name="Canakci S."/>
            <person name="Chan K.-G."/>
            <person name="Kahar U.M."/>
            <person name="Yaakob A.S."/>
            <person name="Chan C.S."/>
            <person name="Goh K.M."/>
        </authorList>
    </citation>
    <scope>NUCLEOTIDE SEQUENCE [LARGE SCALE GENOMIC DNA]</scope>
    <source>
        <strain evidence="11 12">AB04</strain>
    </source>
</reference>
<evidence type="ECO:0000259" key="10">
    <source>
        <dbReference type="Pfam" id="PF00155"/>
    </source>
</evidence>
<comment type="subunit">
    <text evidence="3 9">Homodimer.</text>
</comment>
<dbReference type="InterPro" id="IPR001917">
    <property type="entry name" value="Aminotrans_II_pyridoxalP_BS"/>
</dbReference>
<dbReference type="SUPFAM" id="SSF53383">
    <property type="entry name" value="PLP-dependent transferases"/>
    <property type="match status" value="1"/>
</dbReference>
<dbReference type="PROSITE" id="PS00599">
    <property type="entry name" value="AA_TRANSFER_CLASS_2"/>
    <property type="match status" value="1"/>
</dbReference>
<sequence length="371" mass="41955">MKVKQQLKQLKPYQPGKPIEEVKREYQLETVIKLASNENPYGCSSLVQQAITAELAHLALYPDGYSRALREALAKHVGVNEKQLIFGNGSDEVVQMICRAFLQKGTNTVMATPTFPQYRHNAIIEGAEVREIPLRDGHHHLEAMLEAIDDDTRVVWICSPNNPTGTYVNDASLRAFLEKVPKHVLVVVDEAYYEYVQADDYPNTVSLLQQYENIMILRTFSKAYGLAALRIGYGIGHEHMLQAMEPAREPFNTSRLAQVAALAALNDQTFIQQCVQKNKQGLNEFYSFCDQYGLHYYKSEGNFILIDFGFSGDEVFTYLLQRGIIVRSGCALGFPTAVRITVGSAEQNETIIRALTNMLKERREKLCEETF</sequence>
<comment type="catalytic activity">
    <reaction evidence="8 9">
        <text>L-histidinol phosphate + 2-oxoglutarate = 3-(imidazol-4-yl)-2-oxopropyl phosphate + L-glutamate</text>
        <dbReference type="Rhea" id="RHEA:23744"/>
        <dbReference type="ChEBI" id="CHEBI:16810"/>
        <dbReference type="ChEBI" id="CHEBI:29985"/>
        <dbReference type="ChEBI" id="CHEBI:57766"/>
        <dbReference type="ChEBI" id="CHEBI:57980"/>
        <dbReference type="EC" id="2.6.1.9"/>
    </reaction>
</comment>
<dbReference type="UniPathway" id="UPA00031">
    <property type="reaction ID" value="UER00012"/>
</dbReference>
<evidence type="ECO:0000256" key="9">
    <source>
        <dbReference type="HAMAP-Rule" id="MF_01023"/>
    </source>
</evidence>